<dbReference type="Pfam" id="PF12796">
    <property type="entry name" value="Ank_2"/>
    <property type="match status" value="2"/>
</dbReference>
<dbReference type="InterPro" id="IPR002110">
    <property type="entry name" value="Ankyrin_rpt"/>
</dbReference>
<accession>A0AA36DFW9</accession>
<dbReference type="InterPro" id="IPR036770">
    <property type="entry name" value="Ankyrin_rpt-contain_sf"/>
</dbReference>
<dbReference type="PROSITE" id="PS50088">
    <property type="entry name" value="ANK_REPEAT"/>
    <property type="match status" value="3"/>
</dbReference>
<dbReference type="PANTHER" id="PTHR24168:SF21">
    <property type="entry name" value="KANK, ISOFORM D"/>
    <property type="match status" value="1"/>
</dbReference>
<evidence type="ECO:0008006" key="5">
    <source>
        <dbReference type="Google" id="ProtNLM"/>
    </source>
</evidence>
<feature type="region of interest" description="Disordered" evidence="2">
    <location>
        <begin position="216"/>
        <end position="260"/>
    </location>
</feature>
<evidence type="ECO:0000313" key="3">
    <source>
        <dbReference type="EMBL" id="CAJ0585541.1"/>
    </source>
</evidence>
<protein>
    <recommendedName>
        <fullName evidence="5">Ankyrin repeat protein</fullName>
    </recommendedName>
</protein>
<keyword evidence="4" id="KW-1185">Reference proteome</keyword>
<feature type="non-terminal residue" evidence="3">
    <location>
        <position position="946"/>
    </location>
</feature>
<dbReference type="PRINTS" id="PR01415">
    <property type="entry name" value="ANKYRIN"/>
</dbReference>
<feature type="compositionally biased region" description="Acidic residues" evidence="2">
    <location>
        <begin position="674"/>
        <end position="691"/>
    </location>
</feature>
<feature type="repeat" description="ANK" evidence="1">
    <location>
        <begin position="775"/>
        <end position="799"/>
    </location>
</feature>
<dbReference type="InterPro" id="IPR047184">
    <property type="entry name" value="KANK1-4"/>
</dbReference>
<gene>
    <name evidence="3" type="ORF">MSPICULIGERA_LOCUS23557</name>
</gene>
<dbReference type="Gene3D" id="1.25.40.20">
    <property type="entry name" value="Ankyrin repeat-containing domain"/>
    <property type="match status" value="1"/>
</dbReference>
<dbReference type="EMBL" id="CATQJA010002706">
    <property type="protein sequence ID" value="CAJ0585541.1"/>
    <property type="molecule type" value="Genomic_DNA"/>
</dbReference>
<dbReference type="PANTHER" id="PTHR24168">
    <property type="entry name" value="KN MOTIF AND ANKYRIN REPEAT DOMAIN-CONTAINING"/>
    <property type="match status" value="1"/>
</dbReference>
<comment type="caution">
    <text evidence="3">The sequence shown here is derived from an EMBL/GenBank/DDBJ whole genome shotgun (WGS) entry which is preliminary data.</text>
</comment>
<dbReference type="SMART" id="SM00248">
    <property type="entry name" value="ANK"/>
    <property type="match status" value="5"/>
</dbReference>
<organism evidence="3 4">
    <name type="scientific">Mesorhabditis spiculigera</name>
    <dbReference type="NCBI Taxonomy" id="96644"/>
    <lineage>
        <taxon>Eukaryota</taxon>
        <taxon>Metazoa</taxon>
        <taxon>Ecdysozoa</taxon>
        <taxon>Nematoda</taxon>
        <taxon>Chromadorea</taxon>
        <taxon>Rhabditida</taxon>
        <taxon>Rhabditina</taxon>
        <taxon>Rhabditomorpha</taxon>
        <taxon>Rhabditoidea</taxon>
        <taxon>Rhabditidae</taxon>
        <taxon>Mesorhabditinae</taxon>
        <taxon>Mesorhabditis</taxon>
    </lineage>
</organism>
<evidence type="ECO:0000256" key="1">
    <source>
        <dbReference type="PROSITE-ProRule" id="PRU00023"/>
    </source>
</evidence>
<feature type="compositionally biased region" description="Pro residues" evidence="2">
    <location>
        <begin position="591"/>
        <end position="605"/>
    </location>
</feature>
<dbReference type="Proteomes" id="UP001177023">
    <property type="component" value="Unassembled WGS sequence"/>
</dbReference>
<dbReference type="GO" id="GO:0005856">
    <property type="term" value="C:cytoskeleton"/>
    <property type="evidence" value="ECO:0007669"/>
    <property type="project" value="TreeGrafter"/>
</dbReference>
<evidence type="ECO:0000256" key="2">
    <source>
        <dbReference type="SAM" id="MobiDB-lite"/>
    </source>
</evidence>
<feature type="region of interest" description="Disordered" evidence="2">
    <location>
        <begin position="124"/>
        <end position="194"/>
    </location>
</feature>
<keyword evidence="1" id="KW-0040">ANK repeat</keyword>
<dbReference type="PROSITE" id="PS50297">
    <property type="entry name" value="ANK_REP_REGION"/>
    <property type="match status" value="3"/>
</dbReference>
<dbReference type="SUPFAM" id="SSF48403">
    <property type="entry name" value="Ankyrin repeat"/>
    <property type="match status" value="1"/>
</dbReference>
<dbReference type="GO" id="GO:0030837">
    <property type="term" value="P:negative regulation of actin filament polymerization"/>
    <property type="evidence" value="ECO:0007669"/>
    <property type="project" value="InterPro"/>
</dbReference>
<feature type="region of interest" description="Disordered" evidence="2">
    <location>
        <begin position="650"/>
        <end position="691"/>
    </location>
</feature>
<feature type="repeat" description="ANK" evidence="1">
    <location>
        <begin position="847"/>
        <end position="879"/>
    </location>
</feature>
<dbReference type="GO" id="GO:0005737">
    <property type="term" value="C:cytoplasm"/>
    <property type="evidence" value="ECO:0007669"/>
    <property type="project" value="TreeGrafter"/>
</dbReference>
<name>A0AA36DFW9_9BILA</name>
<evidence type="ECO:0000313" key="4">
    <source>
        <dbReference type="Proteomes" id="UP001177023"/>
    </source>
</evidence>
<proteinExistence type="predicted"/>
<sequence length="946" mass="103509">MMSDFEEVLDKKERFDERDAFFEGGYQSDYTGYHSRPKPLSTVPHYRQNRPDPLAFDNAIAKGKYSNGVRAQIQKSQPITALGRTLSEIKARQSMETLVESSPSRPSSTTPFDPALLTCSSRLTTRSEHDLLPPKSPRTETSNLPWRSPGTAAPPPLPKESRTTTPSNPGNIEEFASMRRGRESGLPAPEGPRIRYYSASPKLPRRFTAAPNLDEAGLNGHPAENGHTNGHHHPPVAPPKPPPRDTRSISVGTGPIPPPKPCIECPELKKRLDYVVANSPIPEKPKMRESGTCTAARPTVSDACIGADKLTQINIGIVTDKYEEPKPEVLHQEAQTPQKEQLSVGVEMRPKMCTVHLDTFDLEKRELAHTSCNTDGEFELHIEELKAQLAAASIASSPVTPSTSDAEAQTELEIELLHELSEPRLFAEAELTDSIWLSPEKVMSDASCETEEVQAPECEKCHQKENVFLRNVGVGACSVTDKVCAGCDEAMAEVDENEVPGFSPPTIELTRATATKKLLEQTTPFVRGTQISRSCRETKRSNSGDDLEYLEQQHIKKAQKEPSPSSAPTVPSIDNAEALTGKVVLKKEPATPSPCKVPDPIPARIPRPKISKQPFYSTPSPHGEAETPDEMDEAQDRLTPLRSELRVLGRWNRTNTYEPPVEERSSEGTRTSDSDGEGAESDDSEGTYECQDELTEGTPFEISAPLMDALNSLNGHLQNTEKEPTEWALKYVQHEWLKTAARKNSQAAHVEVLLEAVRGIDVKLLKAVVNLTDQNGNSALHYAVSHGNFPVVSSLLDCGECELNLANKAGYTPVMLAALSNLDDDIEKTVVARLFQAGDVNARATQHGQTALMLAVSHGKFPTTQLLIENGADVNIQDEEGSTALMCAAEHGHRDLVKLLLAQPDIDAQLADCDASTALKIAVENGHSDIGVLIYAHQTYTRPDYA</sequence>
<feature type="region of interest" description="Disordered" evidence="2">
    <location>
        <begin position="25"/>
        <end position="50"/>
    </location>
</feature>
<feature type="compositionally biased region" description="Basic and acidic residues" evidence="2">
    <location>
        <begin position="661"/>
        <end position="673"/>
    </location>
</feature>
<dbReference type="AlphaFoldDB" id="A0AA36DFW9"/>
<feature type="region of interest" description="Disordered" evidence="2">
    <location>
        <begin position="554"/>
        <end position="634"/>
    </location>
</feature>
<reference evidence="3" key="1">
    <citation type="submission" date="2023-06" db="EMBL/GenBank/DDBJ databases">
        <authorList>
            <person name="Delattre M."/>
        </authorList>
    </citation>
    <scope>NUCLEOTIDE SEQUENCE</scope>
    <source>
        <strain evidence="3">AF72</strain>
    </source>
</reference>
<feature type="repeat" description="ANK" evidence="1">
    <location>
        <begin position="880"/>
        <end position="901"/>
    </location>
</feature>